<evidence type="ECO:0000313" key="2">
    <source>
        <dbReference type="Proteomes" id="UP000033010"/>
    </source>
</evidence>
<dbReference type="Proteomes" id="UP000033010">
    <property type="component" value="Segment"/>
</dbReference>
<dbReference type="RefSeq" id="YP_009133571.1">
    <property type="nucleotide sequence ID" value="NC_026924.1"/>
</dbReference>
<sequence>MALPRSESGSVQYKLVINRNGEDLTNADGGKDLNEFVTAIEIFESITSATLEARVVINDSAGLIGSLTGSEIFKLQIQGSISNFTYYLRSYNIESRSRVSQSTDVYIVSMASEEYIKNEITNVFGNTTVLFNNDTKAENVLKLLLRSARFLGTNKRIFIEDTLNAHDYIIPNWRPFDCIYWMCNRSIRAGNSAKSLQSGYVFFENAFGFHYKSIDKMIDDVNSQSPSKKTNYNSAEPRLYRYEYIPKRTSSNQSADQFKIDTVVFPEERNFLMGLRHGAWSGFSIGLDPVTVSTSKMGASTDLSGDAYRYSIFEMWSKMSHLKGGQNANPLEAMDKGIQEMIKYPKRVRYSIMPNQIFDQKDTDAKGATYEQLVELQAYQWMRIEALKTLKLQISIPGNLDLYAGHGIEITLPSTAKSGNKTKIDKKYSGRYIIAGLTHKILGNNMTTELMLLKDSIRQ</sequence>
<keyword evidence="2" id="KW-1185">Reference proteome</keyword>
<gene>
    <name evidence="1" type="ORF">Syn7803US105_11</name>
</gene>
<proteinExistence type="predicted"/>
<protein>
    <submittedName>
        <fullName evidence="1">Uncharacterized protein</fullName>
    </submittedName>
</protein>
<dbReference type="KEGG" id="vg:24171641"/>
<name>A0A0E3FD86_9CAUD</name>
<dbReference type="GeneID" id="24171641"/>
<evidence type="ECO:0000313" key="1">
    <source>
        <dbReference type="EMBL" id="AIX24355.1"/>
    </source>
</evidence>
<accession>A0A0E3FD86</accession>
<dbReference type="OrthoDB" id="13640at10239"/>
<reference evidence="1 2" key="1">
    <citation type="submission" date="2013-12" db="EMBL/GenBank/DDBJ databases">
        <title>Ecological redundancy of diverse viral populations within a natural community.</title>
        <authorList>
            <person name="Gregory A.C."/>
            <person name="LaButti K."/>
            <person name="Copeland A."/>
            <person name="Woyke T."/>
            <person name="Sullivan M.B."/>
        </authorList>
    </citation>
    <scope>NUCLEOTIDE SEQUENCE [LARGE SCALE GENOMIC DNA]</scope>
    <source>
        <strain evidence="1">Syn7803US105</strain>
    </source>
</reference>
<dbReference type="EMBL" id="KJ019071">
    <property type="protein sequence ID" value="AIX24355.1"/>
    <property type="molecule type" value="Genomic_DNA"/>
</dbReference>
<organism evidence="1 2">
    <name type="scientific">Synechococcus phage ACG-2014g</name>
    <dbReference type="NCBI Taxonomy" id="1493512"/>
    <lineage>
        <taxon>Viruses</taxon>
        <taxon>Duplodnaviria</taxon>
        <taxon>Heunggongvirae</taxon>
        <taxon>Uroviricota</taxon>
        <taxon>Caudoviricetes</taxon>
        <taxon>Pantevenvirales</taxon>
        <taxon>Kyanoviridae</taxon>
        <taxon>Macariavirus</taxon>
        <taxon>Macariavirus tuscon14g</taxon>
    </lineage>
</organism>